<protein>
    <recommendedName>
        <fullName evidence="9">Germin-like protein</fullName>
    </recommendedName>
</protein>
<feature type="binding site" evidence="7">
    <location>
        <position position="64"/>
    </location>
    <ligand>
        <name>oxalate</name>
        <dbReference type="ChEBI" id="CHEBI:30623"/>
    </ligand>
</feature>
<name>A0A8T2UAW7_CERRI</name>
<dbReference type="EMBL" id="CM035413">
    <property type="protein sequence ID" value="KAH7430923.1"/>
    <property type="molecule type" value="Genomic_DNA"/>
</dbReference>
<proteinExistence type="inferred from homology"/>
<evidence type="ECO:0000259" key="10">
    <source>
        <dbReference type="SMART" id="SM00835"/>
    </source>
</evidence>
<dbReference type="AlphaFoldDB" id="A0A8T2UAW7"/>
<dbReference type="Proteomes" id="UP000825935">
    <property type="component" value="Chromosome 8"/>
</dbReference>
<dbReference type="InterPro" id="IPR011051">
    <property type="entry name" value="RmlC_Cupin_sf"/>
</dbReference>
<evidence type="ECO:0000256" key="5">
    <source>
        <dbReference type="ARBA" id="ARBA00022723"/>
    </source>
</evidence>
<keyword evidence="4 9" id="KW-0964">Secreted</keyword>
<feature type="binding site" evidence="8">
    <location>
        <position position="115"/>
    </location>
    <ligand>
        <name>Mn(2+)</name>
        <dbReference type="ChEBI" id="CHEBI:29035"/>
    </ligand>
</feature>
<comment type="subcellular location">
    <subcellularLocation>
        <location evidence="1 9">Secreted</location>
        <location evidence="1 9">Extracellular space</location>
        <location evidence="1 9">Apoplast</location>
    </subcellularLocation>
</comment>
<dbReference type="Gene3D" id="2.60.120.10">
    <property type="entry name" value="Jelly Rolls"/>
    <property type="match status" value="1"/>
</dbReference>
<dbReference type="PRINTS" id="PR00325">
    <property type="entry name" value="GERMIN"/>
</dbReference>
<evidence type="ECO:0000256" key="1">
    <source>
        <dbReference type="ARBA" id="ARBA00004271"/>
    </source>
</evidence>
<sequence length="197" mass="22066">MILDLRLSSPLSFRAPDVDLLHEFCIAVSGNDLEITNNGILWKPIVDVQDLPIACIDFNPRDLNPPHVHPRATKVFFLAQGTLIVGFIYTASKKSLFSKTIYFGDLFVFARELPHFLFNPNKSNTTLTIFGLNRKNLERSELDVTFFASTLPHPYSHIKNSSASTIILSASSAKTTVTSSTTKNHKNFQQKAHSNFL</sequence>
<keyword evidence="12" id="KW-1185">Reference proteome</keyword>
<dbReference type="PANTHER" id="PTHR31238">
    <property type="entry name" value="GERMIN-LIKE PROTEIN SUBFAMILY 3 MEMBER 3"/>
    <property type="match status" value="1"/>
</dbReference>
<dbReference type="GO" id="GO:0030145">
    <property type="term" value="F:manganese ion binding"/>
    <property type="evidence" value="ECO:0007669"/>
    <property type="project" value="UniProtKB-UniRule"/>
</dbReference>
<evidence type="ECO:0000256" key="4">
    <source>
        <dbReference type="ARBA" id="ARBA00022525"/>
    </source>
</evidence>
<evidence type="ECO:0000256" key="6">
    <source>
        <dbReference type="ARBA" id="ARBA00023211"/>
    </source>
</evidence>
<dbReference type="InterPro" id="IPR014710">
    <property type="entry name" value="RmlC-like_jellyroll"/>
</dbReference>
<evidence type="ECO:0000313" key="12">
    <source>
        <dbReference type="Proteomes" id="UP000825935"/>
    </source>
</evidence>
<evidence type="ECO:0000256" key="8">
    <source>
        <dbReference type="PIRSR" id="PIRSR601929-2"/>
    </source>
</evidence>
<evidence type="ECO:0000256" key="3">
    <source>
        <dbReference type="ARBA" id="ARBA00022523"/>
    </source>
</evidence>
<keyword evidence="5 7" id="KW-0479">Metal-binding</keyword>
<comment type="similarity">
    <text evidence="2 9">Belongs to the germin family.</text>
</comment>
<dbReference type="SMART" id="SM00835">
    <property type="entry name" value="Cupin_1"/>
    <property type="match status" value="1"/>
</dbReference>
<keyword evidence="3 9" id="KW-0052">Apoplast</keyword>
<dbReference type="InterPro" id="IPR006045">
    <property type="entry name" value="Cupin_1"/>
</dbReference>
<evidence type="ECO:0000256" key="2">
    <source>
        <dbReference type="ARBA" id="ARBA00007456"/>
    </source>
</evidence>
<dbReference type="SUPFAM" id="SSF51182">
    <property type="entry name" value="RmlC-like cupins"/>
    <property type="match status" value="1"/>
</dbReference>
<dbReference type="OrthoDB" id="1921208at2759"/>
<feature type="binding site" evidence="8">
    <location>
        <position position="69"/>
    </location>
    <ligand>
        <name>Mn(2+)</name>
        <dbReference type="ChEBI" id="CHEBI:29035"/>
    </ligand>
</feature>
<keyword evidence="6 7" id="KW-0464">Manganese</keyword>
<feature type="domain" description="Cupin type-1" evidence="10">
    <location>
        <begin position="29"/>
        <end position="167"/>
    </location>
</feature>
<gene>
    <name evidence="11" type="ORF">KP509_08G020600</name>
</gene>
<comment type="caution">
    <text evidence="11">The sequence shown here is derived from an EMBL/GenBank/DDBJ whole genome shotgun (WGS) entry which is preliminary data.</text>
</comment>
<feature type="binding site" evidence="7">
    <location>
        <position position="69"/>
    </location>
    <ligand>
        <name>oxalate</name>
        <dbReference type="ChEBI" id="CHEBI:30623"/>
    </ligand>
</feature>
<evidence type="ECO:0000256" key="7">
    <source>
        <dbReference type="PIRSR" id="PIRSR601929-1"/>
    </source>
</evidence>
<evidence type="ECO:0000256" key="9">
    <source>
        <dbReference type="RuleBase" id="RU366015"/>
    </source>
</evidence>
<reference evidence="11" key="1">
    <citation type="submission" date="2021-08" db="EMBL/GenBank/DDBJ databases">
        <title>WGS assembly of Ceratopteris richardii.</title>
        <authorList>
            <person name="Marchant D.B."/>
            <person name="Chen G."/>
            <person name="Jenkins J."/>
            <person name="Shu S."/>
            <person name="Leebens-Mack J."/>
            <person name="Grimwood J."/>
            <person name="Schmutz J."/>
            <person name="Soltis P."/>
            <person name="Soltis D."/>
            <person name="Chen Z.-H."/>
        </authorList>
    </citation>
    <scope>NUCLEOTIDE SEQUENCE</scope>
    <source>
        <strain evidence="11">Whitten #5841</strain>
        <tissue evidence="11">Leaf</tissue>
    </source>
</reference>
<dbReference type="InterPro" id="IPR001929">
    <property type="entry name" value="Germin"/>
</dbReference>
<evidence type="ECO:0000313" key="11">
    <source>
        <dbReference type="EMBL" id="KAH7430923.1"/>
    </source>
</evidence>
<dbReference type="GO" id="GO:0048046">
    <property type="term" value="C:apoplast"/>
    <property type="evidence" value="ECO:0007669"/>
    <property type="project" value="UniProtKB-SubCell"/>
</dbReference>
<accession>A0A8T2UAW7</accession>
<organism evidence="11 12">
    <name type="scientific">Ceratopteris richardii</name>
    <name type="common">Triangle waterfern</name>
    <dbReference type="NCBI Taxonomy" id="49495"/>
    <lineage>
        <taxon>Eukaryota</taxon>
        <taxon>Viridiplantae</taxon>
        <taxon>Streptophyta</taxon>
        <taxon>Embryophyta</taxon>
        <taxon>Tracheophyta</taxon>
        <taxon>Polypodiopsida</taxon>
        <taxon>Polypodiidae</taxon>
        <taxon>Polypodiales</taxon>
        <taxon>Pteridineae</taxon>
        <taxon>Pteridaceae</taxon>
        <taxon>Parkerioideae</taxon>
        <taxon>Ceratopteris</taxon>
    </lineage>
</organism>
<feature type="binding site" evidence="8">
    <location>
        <position position="67"/>
    </location>
    <ligand>
        <name>Mn(2+)</name>
        <dbReference type="ChEBI" id="CHEBI:29035"/>
    </ligand>
</feature>
<dbReference type="Pfam" id="PF00190">
    <property type="entry name" value="Cupin_1"/>
    <property type="match status" value="1"/>
</dbReference>